<dbReference type="InterPro" id="IPR008929">
    <property type="entry name" value="Chondroitin_lyas"/>
</dbReference>
<evidence type="ECO:0000256" key="4">
    <source>
        <dbReference type="ARBA" id="ARBA00023239"/>
    </source>
</evidence>
<protein>
    <submittedName>
        <fullName evidence="6">Heparinase II/III family protein</fullName>
    </submittedName>
</protein>
<keyword evidence="3" id="KW-0574">Periplasm</keyword>
<evidence type="ECO:0000256" key="1">
    <source>
        <dbReference type="ARBA" id="ARBA00004418"/>
    </source>
</evidence>
<comment type="subcellular location">
    <subcellularLocation>
        <location evidence="1">Periplasm</location>
    </subcellularLocation>
</comment>
<dbReference type="Gene3D" id="1.50.10.100">
    <property type="entry name" value="Chondroitin AC/alginate lyase"/>
    <property type="match status" value="1"/>
</dbReference>
<dbReference type="Gene3D" id="2.70.98.70">
    <property type="match status" value="1"/>
</dbReference>
<dbReference type="PANTHER" id="PTHR39210:SF1">
    <property type="entry name" value="HEPARIN-SULFATE LYASE"/>
    <property type="match status" value="1"/>
</dbReference>
<keyword evidence="2" id="KW-0732">Signal</keyword>
<sequence length="609" mass="64085">MPSLRKLRLYASAARHIPIRSVLMRGVREVRTRRLRAGFYRIAQVADAALCARIADRIARPDFVASARRLAELTASTYRFDPAGPSLHFLGSGDVVDLAGVRDVPWRVPGAIPASDVNRAFFIAFVEHATLAVQHDPAAGLDHIADMIAQLDASGRPTASYLSIPWQPLPAARRLANLLCAASLALAADPALADSPALRTIVGHVLACEQVVDRLREDDLGFNHLATDIFGQCLAAAARDDAPLLARRAREFVAAMDAQVGADGFQLERSATYQAHLLGHFDVLLAGGLLTGGAAGQGAALAEHMRGALAVLTHPDGGFAVFNDCADGDGPSPASLGVDPRPPEQGIRMLAEAGFARLDAGGSAVLFDVGKGGPDEAPGHAHADFLSIELSVDGHRFIVDPGVASYKPGPERDWTRSAHSHNGPAFDGLEPMEMFGAWRVGRRGRAFTIASPFDGALTAAATQTGYDRAGARSGRTVALSPDGALAIVDAWAGRGGGGSRFLIDGDWAIAAEAGNSLTFRHGDGAELVVGIFGGTVAHRAASHFRFGPRRALSAIEIRVEPSGDARHCALTVRRPSADPIWDAASLAAAGEALLHTIPSARPDRNDHVR</sequence>
<name>A0ABT6MWL6_9SPHN</name>
<keyword evidence="4" id="KW-0456">Lyase</keyword>
<proteinExistence type="predicted"/>
<evidence type="ECO:0000256" key="2">
    <source>
        <dbReference type="ARBA" id="ARBA00022729"/>
    </source>
</evidence>
<dbReference type="PANTHER" id="PTHR39210">
    <property type="entry name" value="HEPARIN-SULFATE LYASE"/>
    <property type="match status" value="1"/>
</dbReference>
<dbReference type="Pfam" id="PF07940">
    <property type="entry name" value="Hepar_II_III_C"/>
    <property type="match status" value="1"/>
</dbReference>
<dbReference type="RefSeq" id="WP_281042631.1">
    <property type="nucleotide sequence ID" value="NZ_JARYGZ010000001.1"/>
</dbReference>
<accession>A0ABT6MWL6</accession>
<gene>
    <name evidence="6" type="ORF">QGN17_00885</name>
</gene>
<evidence type="ECO:0000259" key="5">
    <source>
        <dbReference type="Pfam" id="PF07940"/>
    </source>
</evidence>
<dbReference type="EMBL" id="JARYGZ010000001">
    <property type="protein sequence ID" value="MDH7637272.1"/>
    <property type="molecule type" value="Genomic_DNA"/>
</dbReference>
<dbReference type="InterPro" id="IPR012480">
    <property type="entry name" value="Hepar_II_III_C"/>
</dbReference>
<evidence type="ECO:0000256" key="3">
    <source>
        <dbReference type="ARBA" id="ARBA00022764"/>
    </source>
</evidence>
<reference evidence="6" key="1">
    <citation type="submission" date="2023-04" db="EMBL/GenBank/DDBJ databases">
        <title>Sphingomonas sp. MAHUQ-71 isolated from rice field.</title>
        <authorList>
            <person name="Huq M.A."/>
        </authorList>
    </citation>
    <scope>NUCLEOTIDE SEQUENCE</scope>
    <source>
        <strain evidence="6">MAHUQ-71</strain>
    </source>
</reference>
<organism evidence="6 7">
    <name type="scientific">Sphingomonas oryzagri</name>
    <dbReference type="NCBI Taxonomy" id="3042314"/>
    <lineage>
        <taxon>Bacteria</taxon>
        <taxon>Pseudomonadati</taxon>
        <taxon>Pseudomonadota</taxon>
        <taxon>Alphaproteobacteria</taxon>
        <taxon>Sphingomonadales</taxon>
        <taxon>Sphingomonadaceae</taxon>
        <taxon>Sphingomonas</taxon>
    </lineage>
</organism>
<feature type="domain" description="Heparinase II/III-like C-terminal" evidence="5">
    <location>
        <begin position="346"/>
        <end position="534"/>
    </location>
</feature>
<comment type="caution">
    <text evidence="6">The sequence shown here is derived from an EMBL/GenBank/DDBJ whole genome shotgun (WGS) entry which is preliminary data.</text>
</comment>
<keyword evidence="7" id="KW-1185">Reference proteome</keyword>
<dbReference type="Proteomes" id="UP001160625">
    <property type="component" value="Unassembled WGS sequence"/>
</dbReference>
<evidence type="ECO:0000313" key="7">
    <source>
        <dbReference type="Proteomes" id="UP001160625"/>
    </source>
</evidence>
<evidence type="ECO:0000313" key="6">
    <source>
        <dbReference type="EMBL" id="MDH7637272.1"/>
    </source>
</evidence>